<dbReference type="CDD" id="cd12811">
    <property type="entry name" value="MALA"/>
    <property type="match status" value="1"/>
</dbReference>
<dbReference type="InterPro" id="IPR050316">
    <property type="entry name" value="Tyrosinase/Hemocyanin"/>
</dbReference>
<gene>
    <name evidence="4" type="ORF">ST47_g1741</name>
</gene>
<evidence type="ECO:0000256" key="2">
    <source>
        <dbReference type="SAM" id="SignalP"/>
    </source>
</evidence>
<dbReference type="PROSITE" id="PS00498">
    <property type="entry name" value="TYROSINASE_2"/>
    <property type="match status" value="1"/>
</dbReference>
<feature type="chain" id="PRO_5007843702" evidence="2">
    <location>
        <begin position="26"/>
        <end position="744"/>
    </location>
</feature>
<dbReference type="GO" id="GO:0016491">
    <property type="term" value="F:oxidoreductase activity"/>
    <property type="evidence" value="ECO:0007669"/>
    <property type="project" value="InterPro"/>
</dbReference>
<feature type="domain" description="Tyrosinase copper-binding" evidence="3">
    <location>
        <begin position="664"/>
        <end position="675"/>
    </location>
</feature>
<dbReference type="InterPro" id="IPR002227">
    <property type="entry name" value="Tyrosinase_Cu-bd"/>
</dbReference>
<comment type="caution">
    <text evidence="4">The sequence shown here is derived from an EMBL/GenBank/DDBJ whole genome shotgun (WGS) entry which is preliminary data.</text>
</comment>
<accession>A0A163KNP0</accession>
<dbReference type="EMBL" id="JYNV01000078">
    <property type="protein sequence ID" value="KZM27132.1"/>
    <property type="molecule type" value="Genomic_DNA"/>
</dbReference>
<dbReference type="STRING" id="5454.A0A163KNP0"/>
<keyword evidence="5" id="KW-1185">Reference proteome</keyword>
<proteinExistence type="predicted"/>
<evidence type="ECO:0000313" key="4">
    <source>
        <dbReference type="EMBL" id="KZM27132.1"/>
    </source>
</evidence>
<evidence type="ECO:0000313" key="5">
    <source>
        <dbReference type="Proteomes" id="UP000076837"/>
    </source>
</evidence>
<keyword evidence="1" id="KW-0479">Metal-binding</keyword>
<feature type="signal peptide" evidence="2">
    <location>
        <begin position="1"/>
        <end position="25"/>
    </location>
</feature>
<dbReference type="SUPFAM" id="SSF48056">
    <property type="entry name" value="Di-copper centre-containing domain"/>
    <property type="match status" value="1"/>
</dbReference>
<evidence type="ECO:0000259" key="3">
    <source>
        <dbReference type="PROSITE" id="PS00498"/>
    </source>
</evidence>
<dbReference type="Gene3D" id="1.10.1280.10">
    <property type="entry name" value="Di-copper center containing domain from catechol oxidase"/>
    <property type="match status" value="1"/>
</dbReference>
<dbReference type="AlphaFoldDB" id="A0A163KNP0"/>
<organism evidence="4 5">
    <name type="scientific">Didymella rabiei</name>
    <name type="common">Chickpea ascochyta blight fungus</name>
    <name type="synonym">Mycosphaerella rabiei</name>
    <dbReference type="NCBI Taxonomy" id="5454"/>
    <lineage>
        <taxon>Eukaryota</taxon>
        <taxon>Fungi</taxon>
        <taxon>Dikarya</taxon>
        <taxon>Ascomycota</taxon>
        <taxon>Pezizomycotina</taxon>
        <taxon>Dothideomycetes</taxon>
        <taxon>Pleosporomycetidae</taxon>
        <taxon>Pleosporales</taxon>
        <taxon>Pleosporineae</taxon>
        <taxon>Didymellaceae</taxon>
        <taxon>Ascochyta</taxon>
    </lineage>
</organism>
<protein>
    <submittedName>
        <fullName evidence="4">Metal ion binding</fullName>
    </submittedName>
</protein>
<keyword evidence="2" id="KW-0732">Signal</keyword>
<reference evidence="4 5" key="1">
    <citation type="journal article" date="2016" name="Sci. Rep.">
        <title>Draft genome sequencing and secretome analysis of fungal phytopathogen Ascochyta rabiei provides insight into the necrotrophic effector repertoire.</title>
        <authorList>
            <person name="Verma S."/>
            <person name="Gazara R.K."/>
            <person name="Nizam S."/>
            <person name="Parween S."/>
            <person name="Chattopadhyay D."/>
            <person name="Verma P.K."/>
        </authorList>
    </citation>
    <scope>NUCLEOTIDE SEQUENCE [LARGE SCALE GENOMIC DNA]</scope>
    <source>
        <strain evidence="4 5">ArDII</strain>
    </source>
</reference>
<dbReference type="InterPro" id="IPR008922">
    <property type="entry name" value="Di-copper_centre_dom_sf"/>
</dbReference>
<dbReference type="PANTHER" id="PTHR11474:SF116">
    <property type="entry name" value="TYROSINASE"/>
    <property type="match status" value="1"/>
</dbReference>
<evidence type="ECO:0000256" key="1">
    <source>
        <dbReference type="ARBA" id="ARBA00022723"/>
    </source>
</evidence>
<dbReference type="SUPFAM" id="SSF101898">
    <property type="entry name" value="NHL repeat"/>
    <property type="match status" value="1"/>
</dbReference>
<dbReference type="Proteomes" id="UP000076837">
    <property type="component" value="Unassembled WGS sequence"/>
</dbReference>
<dbReference type="GO" id="GO:0046872">
    <property type="term" value="F:metal ion binding"/>
    <property type="evidence" value="ECO:0007669"/>
    <property type="project" value="UniProtKB-KW"/>
</dbReference>
<dbReference type="Pfam" id="PF22701">
    <property type="entry name" value="Mala_s_1-like"/>
    <property type="match status" value="1"/>
</dbReference>
<sequence length="744" mass="80966">MHQTSKMHWTTVISVALGLSAVADTAAVGHSRRVHENCPSLNGSFSLDIYQLYPENSAFDPVGCKLYMSSIYNASVVVYDIYTTKHQVLTFPGITDTEPYHMAGVDYDASSGAMFFTATSGLGFETNGVDLSGPQKVIKWNTTTMETVYIADLAPFQEQFERTFGHATAGFQDIAEDSHGNSYAPASFGGYSIAKIAPNGTVTPFFTTNETAKNATALPYLSSGLVYLPSKSKLLISDGQRGTFVTFETKSRHPVPKLTKISNWPSNYTALNCDGIIAPDRYPGQTVVLCAEDYLGGSGAITVFSSKNDWATAKYLGVVYNSNPSTKGFLTTTAVEITNSIYLNSMPFSDGTTFDTHGNRSSFPIIDITSQVDTIGWLLVAVLAQAAPTDVSYKNHRSDLIGHRSQNCNDDIRLIRREWGDISTTERLAFINSVKCLMKLPSRIPEGLAPGAQNHYDDFVATHINRTVHVHLNGAFPTFHREFIHVFENTLRTECGYEYAIPYIDWPKWATNLTASPIFDGSETSLSGDGLFNPSRTTAIVPGVGTALTNGNGGGCVVTGPFANHNGSFQLFPQVSDFKNLPALEDPLGYHPHCLTRDLNNKVASGSYSDPSAITNITLAPDFTTMVAAFNAGDPDNSFSMGVHGGGHFAVGPEMWDFWASPSDPVFWLHHSFVDKTYTTWQQGDHATRAKGQTAVSGTDALLDDPSGKNITLDYMMDMGFLAKAKPIREILDVSGGDYCYGYK</sequence>
<dbReference type="PRINTS" id="PR00092">
    <property type="entry name" value="TYROSINASE"/>
</dbReference>
<dbReference type="PANTHER" id="PTHR11474">
    <property type="entry name" value="TYROSINASE FAMILY MEMBER"/>
    <property type="match status" value="1"/>
</dbReference>
<dbReference type="Pfam" id="PF00264">
    <property type="entry name" value="Tyrosinase"/>
    <property type="match status" value="1"/>
</dbReference>
<name>A0A163KNP0_DIDRA</name>
<dbReference type="InterPro" id="IPR054550">
    <property type="entry name" value="Mala_s_1-like"/>
</dbReference>